<organism evidence="4 5">
    <name type="scientific">Pseudomonas putida</name>
    <name type="common">Arthrobacter siderocapsulatus</name>
    <dbReference type="NCBI Taxonomy" id="303"/>
    <lineage>
        <taxon>Bacteria</taxon>
        <taxon>Pseudomonadati</taxon>
        <taxon>Pseudomonadota</taxon>
        <taxon>Gammaproteobacteria</taxon>
        <taxon>Pseudomonadales</taxon>
        <taxon>Pseudomonadaceae</taxon>
        <taxon>Pseudomonas</taxon>
    </lineage>
</organism>
<accession>A0A177SQU8</accession>
<dbReference type="CDD" id="cd00754">
    <property type="entry name" value="Ubl_MoaD"/>
    <property type="match status" value="1"/>
</dbReference>
<dbReference type="GO" id="GO:1990133">
    <property type="term" value="C:molybdopterin adenylyltransferase complex"/>
    <property type="evidence" value="ECO:0007669"/>
    <property type="project" value="TreeGrafter"/>
</dbReference>
<dbReference type="EMBL" id="LUCV01000012">
    <property type="protein sequence ID" value="OAI93303.1"/>
    <property type="molecule type" value="Genomic_DNA"/>
</dbReference>
<dbReference type="PANTHER" id="PTHR33359">
    <property type="entry name" value="MOLYBDOPTERIN SYNTHASE SULFUR CARRIER SUBUNIT"/>
    <property type="match status" value="1"/>
</dbReference>
<dbReference type="InterPro" id="IPR016155">
    <property type="entry name" value="Mopterin_synth/thiamin_S_b"/>
</dbReference>
<dbReference type="GO" id="GO:0000166">
    <property type="term" value="F:nucleotide binding"/>
    <property type="evidence" value="ECO:0007669"/>
    <property type="project" value="UniProtKB-KW"/>
</dbReference>
<dbReference type="Proteomes" id="UP000077752">
    <property type="component" value="Unassembled WGS sequence"/>
</dbReference>
<dbReference type="AlphaFoldDB" id="A0A177SQU8"/>
<reference evidence="4 5" key="1">
    <citation type="submission" date="2016-03" db="EMBL/GenBank/DDBJ databases">
        <title>Draft Genome Assembly of Pseudomonas putida strain CBF10-2.</title>
        <authorList>
            <person name="Iyer R.S."/>
            <person name="Damania A."/>
        </authorList>
    </citation>
    <scope>NUCLEOTIDE SEQUENCE [LARGE SCALE GENOMIC DNA]</scope>
    <source>
        <strain evidence="4 5">CBF10-2</strain>
    </source>
</reference>
<evidence type="ECO:0000256" key="3">
    <source>
        <dbReference type="ARBA" id="ARBA00024247"/>
    </source>
</evidence>
<dbReference type="Gene3D" id="3.10.20.30">
    <property type="match status" value="1"/>
</dbReference>
<dbReference type="PANTHER" id="PTHR33359:SF1">
    <property type="entry name" value="MOLYBDOPTERIN SYNTHASE SULFUR CARRIER SUBUNIT"/>
    <property type="match status" value="1"/>
</dbReference>
<evidence type="ECO:0000313" key="5">
    <source>
        <dbReference type="Proteomes" id="UP000077752"/>
    </source>
</evidence>
<evidence type="ECO:0000256" key="1">
    <source>
        <dbReference type="ARBA" id="ARBA00022741"/>
    </source>
</evidence>
<dbReference type="Pfam" id="PF02597">
    <property type="entry name" value="ThiS"/>
    <property type="match status" value="1"/>
</dbReference>
<protein>
    <recommendedName>
        <fullName evidence="3">Molybdopterin synthase sulfur carrier subunit</fullName>
    </recommendedName>
</protein>
<comment type="similarity">
    <text evidence="2">Belongs to the MoaD family.</text>
</comment>
<sequence length="81" mass="8885">MKINVVYFARYREVLGLDGETLEGDFARIEDVRQALLGKGEAYAVLAGQNLMCARNQDLCRTDETLADGDEVAFFPPVTGG</sequence>
<dbReference type="InterPro" id="IPR003749">
    <property type="entry name" value="ThiS/MoaD-like"/>
</dbReference>
<keyword evidence="1" id="KW-0547">Nucleotide-binding</keyword>
<comment type="caution">
    <text evidence="4">The sequence shown here is derived from an EMBL/GenBank/DDBJ whole genome shotgun (WGS) entry which is preliminary data.</text>
</comment>
<evidence type="ECO:0000256" key="2">
    <source>
        <dbReference type="ARBA" id="ARBA00024200"/>
    </source>
</evidence>
<dbReference type="SUPFAM" id="SSF54285">
    <property type="entry name" value="MoaD/ThiS"/>
    <property type="match status" value="1"/>
</dbReference>
<proteinExistence type="inferred from homology"/>
<dbReference type="InterPro" id="IPR044672">
    <property type="entry name" value="MOCS2A"/>
</dbReference>
<name>A0A177SQU8_PSEPU</name>
<dbReference type="RefSeq" id="WP_064302426.1">
    <property type="nucleotide sequence ID" value="NZ_LUCV01000012.1"/>
</dbReference>
<dbReference type="InterPro" id="IPR012675">
    <property type="entry name" value="Beta-grasp_dom_sf"/>
</dbReference>
<dbReference type="GO" id="GO:0006777">
    <property type="term" value="P:Mo-molybdopterin cofactor biosynthetic process"/>
    <property type="evidence" value="ECO:0007669"/>
    <property type="project" value="InterPro"/>
</dbReference>
<evidence type="ECO:0000313" key="4">
    <source>
        <dbReference type="EMBL" id="OAI93303.1"/>
    </source>
</evidence>
<gene>
    <name evidence="4" type="ORF">AYO28_14530</name>
</gene>